<dbReference type="EMBL" id="QOCY01000053">
    <property type="protein sequence ID" value="MCR5971758.1"/>
    <property type="molecule type" value="Genomic_DNA"/>
</dbReference>
<gene>
    <name evidence="2" type="ORF">DS743_08205</name>
</gene>
<evidence type="ECO:0000259" key="1">
    <source>
        <dbReference type="PROSITE" id="PS50172"/>
    </source>
</evidence>
<organism evidence="2 3">
    <name type="scientific">Lactobacillus leichmannii</name>
    <dbReference type="NCBI Taxonomy" id="28039"/>
    <lineage>
        <taxon>Bacteria</taxon>
        <taxon>Bacillati</taxon>
        <taxon>Bacillota</taxon>
        <taxon>Bacilli</taxon>
        <taxon>Lactobacillales</taxon>
        <taxon>Lactobacillaceae</taxon>
        <taxon>Lactobacillus</taxon>
    </lineage>
</organism>
<proteinExistence type="predicted"/>
<name>A0ABT1XZR4_LACLE</name>
<dbReference type="Gene3D" id="3.40.50.10190">
    <property type="entry name" value="BRCT domain"/>
    <property type="match status" value="1"/>
</dbReference>
<dbReference type="Proteomes" id="UP001524940">
    <property type="component" value="Unassembled WGS sequence"/>
</dbReference>
<dbReference type="InterPro" id="IPR036420">
    <property type="entry name" value="BRCT_dom_sf"/>
</dbReference>
<dbReference type="PROSITE" id="PS50172">
    <property type="entry name" value="BRCT"/>
    <property type="match status" value="1"/>
</dbReference>
<sequence>MLEQMFEELTDFDLEILRSYFGLPYGKHNALENCKTILEIYKRFATNHLEKFQPTDELSGLRFCTMGMSYGLSPRRVEAIVEQHGGIFTKSVSGRTDYLVKGHVTKDRLMNGRPARAEREAIKNGTKIISFDDLEDMILHGKSM</sequence>
<comment type="caution">
    <text evidence="2">The sequence shown here is derived from an EMBL/GenBank/DDBJ whole genome shotgun (WGS) entry which is preliminary data.</text>
</comment>
<evidence type="ECO:0000313" key="3">
    <source>
        <dbReference type="Proteomes" id="UP001524940"/>
    </source>
</evidence>
<evidence type="ECO:0000313" key="2">
    <source>
        <dbReference type="EMBL" id="MCR5971758.1"/>
    </source>
</evidence>
<dbReference type="InterPro" id="IPR001357">
    <property type="entry name" value="BRCT_dom"/>
</dbReference>
<dbReference type="Pfam" id="PF00533">
    <property type="entry name" value="BRCT"/>
    <property type="match status" value="1"/>
</dbReference>
<feature type="domain" description="BRCT" evidence="1">
    <location>
        <begin position="53"/>
        <end position="144"/>
    </location>
</feature>
<accession>A0ABT1XZR4</accession>
<reference evidence="2 3" key="1">
    <citation type="submission" date="2018-07" db="EMBL/GenBank/DDBJ databases">
        <title>Genome sequencing and assembly of Lactobacillus leichmannii.</title>
        <authorList>
            <person name="Rong J.-C."/>
            <person name="Li M.-Y."/>
            <person name="Zhang Q.-F."/>
            <person name="Chi N.-Y."/>
        </authorList>
    </citation>
    <scope>NUCLEOTIDE SEQUENCE [LARGE SCALE GENOMIC DNA]</scope>
    <source>
        <strain evidence="2 3">JCM 1148</strain>
    </source>
</reference>
<protein>
    <recommendedName>
        <fullName evidence="1">BRCT domain-containing protein</fullName>
    </recommendedName>
</protein>
<keyword evidence="3" id="KW-1185">Reference proteome</keyword>
<dbReference type="SUPFAM" id="SSF52113">
    <property type="entry name" value="BRCT domain"/>
    <property type="match status" value="1"/>
</dbReference>